<dbReference type="InterPro" id="IPR051813">
    <property type="entry name" value="HepT_RNase_toxin"/>
</dbReference>
<evidence type="ECO:0000256" key="3">
    <source>
        <dbReference type="ARBA" id="ARBA00022722"/>
    </source>
</evidence>
<dbReference type="GO" id="GO:0016787">
    <property type="term" value="F:hydrolase activity"/>
    <property type="evidence" value="ECO:0007669"/>
    <property type="project" value="UniProtKB-KW"/>
</dbReference>
<evidence type="ECO:0000256" key="6">
    <source>
        <dbReference type="ARBA" id="ARBA00024207"/>
    </source>
</evidence>
<comment type="caution">
    <text evidence="7">The sequence shown here is derived from an EMBL/GenBank/DDBJ whole genome shotgun (WGS) entry which is preliminary data.</text>
</comment>
<keyword evidence="4" id="KW-0547">Nucleotide-binding</keyword>
<dbReference type="PANTHER" id="PTHR34139:SF1">
    <property type="entry name" value="RNASE MJ1380-RELATED"/>
    <property type="match status" value="1"/>
</dbReference>
<evidence type="ECO:0000313" key="7">
    <source>
        <dbReference type="EMBL" id="MBW4658478.1"/>
    </source>
</evidence>
<dbReference type="Gene3D" id="1.20.120.580">
    <property type="entry name" value="bsu32300-like"/>
    <property type="match status" value="1"/>
</dbReference>
<dbReference type="InterPro" id="IPR037038">
    <property type="entry name" value="HepT-like_sf"/>
</dbReference>
<proteinExistence type="inferred from homology"/>
<evidence type="ECO:0000256" key="1">
    <source>
        <dbReference type="ARBA" id="ARBA00022553"/>
    </source>
</evidence>
<organism evidence="7 8">
    <name type="scientific">Drouetiella hepatica Uher 2000/2452</name>
    <dbReference type="NCBI Taxonomy" id="904376"/>
    <lineage>
        <taxon>Bacteria</taxon>
        <taxon>Bacillati</taxon>
        <taxon>Cyanobacteriota</taxon>
        <taxon>Cyanophyceae</taxon>
        <taxon>Oculatellales</taxon>
        <taxon>Oculatellaceae</taxon>
        <taxon>Drouetiella</taxon>
    </lineage>
</organism>
<dbReference type="GO" id="GO:0004540">
    <property type="term" value="F:RNA nuclease activity"/>
    <property type="evidence" value="ECO:0007669"/>
    <property type="project" value="InterPro"/>
</dbReference>
<protein>
    <submittedName>
        <fullName evidence="7">DUF86 domain-containing protein</fullName>
    </submittedName>
</protein>
<evidence type="ECO:0000256" key="4">
    <source>
        <dbReference type="ARBA" id="ARBA00022741"/>
    </source>
</evidence>
<dbReference type="PANTHER" id="PTHR34139">
    <property type="entry name" value="UPF0331 PROTEIN MJ0127"/>
    <property type="match status" value="1"/>
</dbReference>
<evidence type="ECO:0000256" key="2">
    <source>
        <dbReference type="ARBA" id="ARBA00022649"/>
    </source>
</evidence>
<keyword evidence="3" id="KW-0540">Nuclease</keyword>
<dbReference type="Proteomes" id="UP000757435">
    <property type="component" value="Unassembled WGS sequence"/>
</dbReference>
<sequence>MKANNRDAGSLWDMRQAIERIQEFTKELSYESYLESLLIQSAVERQLEILGEAARRISDEFRRSHPEIDWRRIIGLRNILIHRYDEIRQNAVWAVIVAELKPLLSHLNPLIVSLPDTEISDSEQPNAPPCCG</sequence>
<name>A0A951UN91_9CYAN</name>
<dbReference type="GO" id="GO:0000166">
    <property type="term" value="F:nucleotide binding"/>
    <property type="evidence" value="ECO:0007669"/>
    <property type="project" value="UniProtKB-KW"/>
</dbReference>
<evidence type="ECO:0000313" key="8">
    <source>
        <dbReference type="Proteomes" id="UP000757435"/>
    </source>
</evidence>
<reference evidence="7" key="1">
    <citation type="submission" date="2021-05" db="EMBL/GenBank/DDBJ databases">
        <authorList>
            <person name="Pietrasiak N."/>
            <person name="Ward R."/>
            <person name="Stajich J.E."/>
            <person name="Kurbessoian T."/>
        </authorList>
    </citation>
    <scope>NUCLEOTIDE SEQUENCE</scope>
    <source>
        <strain evidence="7">UHER 2000/2452</strain>
    </source>
</reference>
<keyword evidence="1" id="KW-0597">Phosphoprotein</keyword>
<reference evidence="7" key="2">
    <citation type="journal article" date="2022" name="Microbiol. Resour. Announc.">
        <title>Metagenome Sequencing to Explore Phylogenomics of Terrestrial Cyanobacteria.</title>
        <authorList>
            <person name="Ward R.D."/>
            <person name="Stajich J.E."/>
            <person name="Johansen J.R."/>
            <person name="Huntemann M."/>
            <person name="Clum A."/>
            <person name="Foster B."/>
            <person name="Foster B."/>
            <person name="Roux S."/>
            <person name="Palaniappan K."/>
            <person name="Varghese N."/>
            <person name="Mukherjee S."/>
            <person name="Reddy T.B.K."/>
            <person name="Daum C."/>
            <person name="Copeland A."/>
            <person name="Chen I.A."/>
            <person name="Ivanova N.N."/>
            <person name="Kyrpides N.C."/>
            <person name="Shapiro N."/>
            <person name="Eloe-Fadrosh E.A."/>
            <person name="Pietrasiak N."/>
        </authorList>
    </citation>
    <scope>NUCLEOTIDE SEQUENCE</scope>
    <source>
        <strain evidence="7">UHER 2000/2452</strain>
    </source>
</reference>
<dbReference type="InterPro" id="IPR008201">
    <property type="entry name" value="HepT-like"/>
</dbReference>
<dbReference type="EMBL" id="JAHHHD010000005">
    <property type="protein sequence ID" value="MBW4658478.1"/>
    <property type="molecule type" value="Genomic_DNA"/>
</dbReference>
<evidence type="ECO:0000256" key="5">
    <source>
        <dbReference type="ARBA" id="ARBA00022801"/>
    </source>
</evidence>
<dbReference type="AlphaFoldDB" id="A0A951UN91"/>
<accession>A0A951UN91</accession>
<keyword evidence="5" id="KW-0378">Hydrolase</keyword>
<dbReference type="Pfam" id="PF01934">
    <property type="entry name" value="HepT-like"/>
    <property type="match status" value="1"/>
</dbReference>
<comment type="similarity">
    <text evidence="6">Belongs to the HepT RNase toxin family.</text>
</comment>
<dbReference type="GO" id="GO:0110001">
    <property type="term" value="C:toxin-antitoxin complex"/>
    <property type="evidence" value="ECO:0007669"/>
    <property type="project" value="InterPro"/>
</dbReference>
<keyword evidence="2" id="KW-1277">Toxin-antitoxin system</keyword>
<gene>
    <name evidence="7" type="ORF">KME15_07375</name>
</gene>